<accession>A0A453DNQ0</accession>
<reference evidence="1" key="4">
    <citation type="submission" date="2019-03" db="UniProtKB">
        <authorList>
            <consortium name="EnsemblPlants"/>
        </authorList>
    </citation>
    <scope>IDENTIFICATION</scope>
</reference>
<dbReference type="AlphaFoldDB" id="A0A453DNQ0"/>
<reference evidence="2" key="2">
    <citation type="journal article" date="2017" name="Nat. Plants">
        <title>The Aegilops tauschii genome reveals multiple impacts of transposons.</title>
        <authorList>
            <person name="Zhao G."/>
            <person name="Zou C."/>
            <person name="Li K."/>
            <person name="Wang K."/>
            <person name="Li T."/>
            <person name="Gao L."/>
            <person name="Zhang X."/>
            <person name="Wang H."/>
            <person name="Yang Z."/>
            <person name="Liu X."/>
            <person name="Jiang W."/>
            <person name="Mao L."/>
            <person name="Kong X."/>
            <person name="Jiao Y."/>
            <person name="Jia J."/>
        </authorList>
    </citation>
    <scope>NUCLEOTIDE SEQUENCE [LARGE SCALE GENOMIC DNA]</scope>
    <source>
        <strain evidence="2">cv. AL8/78</strain>
    </source>
</reference>
<name>A0A453DNQ0_AEGTS</name>
<organism evidence="1 2">
    <name type="scientific">Aegilops tauschii subsp. strangulata</name>
    <name type="common">Goatgrass</name>
    <dbReference type="NCBI Taxonomy" id="200361"/>
    <lineage>
        <taxon>Eukaryota</taxon>
        <taxon>Viridiplantae</taxon>
        <taxon>Streptophyta</taxon>
        <taxon>Embryophyta</taxon>
        <taxon>Tracheophyta</taxon>
        <taxon>Spermatophyta</taxon>
        <taxon>Magnoliopsida</taxon>
        <taxon>Liliopsida</taxon>
        <taxon>Poales</taxon>
        <taxon>Poaceae</taxon>
        <taxon>BOP clade</taxon>
        <taxon>Pooideae</taxon>
        <taxon>Triticodae</taxon>
        <taxon>Triticeae</taxon>
        <taxon>Triticinae</taxon>
        <taxon>Aegilops</taxon>
    </lineage>
</organism>
<reference evidence="1" key="3">
    <citation type="journal article" date="2017" name="Nature">
        <title>Genome sequence of the progenitor of the wheat D genome Aegilops tauschii.</title>
        <authorList>
            <person name="Luo M.C."/>
            <person name="Gu Y.Q."/>
            <person name="Puiu D."/>
            <person name="Wang H."/>
            <person name="Twardziok S.O."/>
            <person name="Deal K.R."/>
            <person name="Huo N."/>
            <person name="Zhu T."/>
            <person name="Wang L."/>
            <person name="Wang Y."/>
            <person name="McGuire P.E."/>
            <person name="Liu S."/>
            <person name="Long H."/>
            <person name="Ramasamy R.K."/>
            <person name="Rodriguez J.C."/>
            <person name="Van S.L."/>
            <person name="Yuan L."/>
            <person name="Wang Z."/>
            <person name="Xia Z."/>
            <person name="Xiao L."/>
            <person name="Anderson O.D."/>
            <person name="Ouyang S."/>
            <person name="Liang Y."/>
            <person name="Zimin A.V."/>
            <person name="Pertea G."/>
            <person name="Qi P."/>
            <person name="Bennetzen J.L."/>
            <person name="Dai X."/>
            <person name="Dawson M.W."/>
            <person name="Muller H.G."/>
            <person name="Kugler K."/>
            <person name="Rivarola-Duarte L."/>
            <person name="Spannagl M."/>
            <person name="Mayer K.F.X."/>
            <person name="Lu F.H."/>
            <person name="Bevan M.W."/>
            <person name="Leroy P."/>
            <person name="Li P."/>
            <person name="You F.M."/>
            <person name="Sun Q."/>
            <person name="Liu Z."/>
            <person name="Lyons E."/>
            <person name="Wicker T."/>
            <person name="Salzberg S.L."/>
            <person name="Devos K.M."/>
            <person name="Dvorak J."/>
        </authorList>
    </citation>
    <scope>NUCLEOTIDE SEQUENCE [LARGE SCALE GENOMIC DNA]</scope>
    <source>
        <strain evidence="1">cv. AL8/78</strain>
    </source>
</reference>
<proteinExistence type="predicted"/>
<evidence type="ECO:0000313" key="2">
    <source>
        <dbReference type="Proteomes" id="UP000015105"/>
    </source>
</evidence>
<evidence type="ECO:0000313" key="1">
    <source>
        <dbReference type="EnsemblPlants" id="AET3Gv20014700.3"/>
    </source>
</evidence>
<reference evidence="1" key="5">
    <citation type="journal article" date="2021" name="G3 (Bethesda)">
        <title>Aegilops tauschii genome assembly Aet v5.0 features greater sequence contiguity and improved annotation.</title>
        <authorList>
            <person name="Wang L."/>
            <person name="Zhu T."/>
            <person name="Rodriguez J.C."/>
            <person name="Deal K.R."/>
            <person name="Dubcovsky J."/>
            <person name="McGuire P.E."/>
            <person name="Lux T."/>
            <person name="Spannagl M."/>
            <person name="Mayer K.F.X."/>
            <person name="Baldrich P."/>
            <person name="Meyers B.C."/>
            <person name="Huo N."/>
            <person name="Gu Y.Q."/>
            <person name="Zhou H."/>
            <person name="Devos K.M."/>
            <person name="Bennetzen J.L."/>
            <person name="Unver T."/>
            <person name="Budak H."/>
            <person name="Gulick P.J."/>
            <person name="Galiba G."/>
            <person name="Kalapos B."/>
            <person name="Nelson D.R."/>
            <person name="Li P."/>
            <person name="You F.M."/>
            <person name="Luo M.C."/>
            <person name="Dvorak J."/>
        </authorList>
    </citation>
    <scope>NUCLEOTIDE SEQUENCE [LARGE SCALE GENOMIC DNA]</scope>
    <source>
        <strain evidence="1">cv. AL8/78</strain>
    </source>
</reference>
<keyword evidence="2" id="KW-1185">Reference proteome</keyword>
<protein>
    <submittedName>
        <fullName evidence="1">Uncharacterized protein</fullName>
    </submittedName>
</protein>
<sequence length="112" mass="12491">VSIFGFFIVWPARVRCRRTELSLHKYHPPWMPLHLSRITTHAGQRGGSDDARILQLSEIIVTEMRAAAVALPPAPLQIYRVPEAQLAADKGAYQPTFMPLGPYHRGDSDSAT</sequence>
<reference evidence="2" key="1">
    <citation type="journal article" date="2014" name="Science">
        <title>Ancient hybridizations among the ancestral genomes of bread wheat.</title>
        <authorList>
            <consortium name="International Wheat Genome Sequencing Consortium,"/>
            <person name="Marcussen T."/>
            <person name="Sandve S.R."/>
            <person name="Heier L."/>
            <person name="Spannagl M."/>
            <person name="Pfeifer M."/>
            <person name="Jakobsen K.S."/>
            <person name="Wulff B.B."/>
            <person name="Steuernagel B."/>
            <person name="Mayer K.F."/>
            <person name="Olsen O.A."/>
        </authorList>
    </citation>
    <scope>NUCLEOTIDE SEQUENCE [LARGE SCALE GENOMIC DNA]</scope>
    <source>
        <strain evidence="2">cv. AL8/78</strain>
    </source>
</reference>
<dbReference type="EnsemblPlants" id="AET3Gv20014700.3">
    <property type="protein sequence ID" value="AET3Gv20014700.3"/>
    <property type="gene ID" value="AET3Gv20014700"/>
</dbReference>
<dbReference type="Proteomes" id="UP000015105">
    <property type="component" value="Chromosome 3D"/>
</dbReference>
<dbReference type="Gramene" id="AET3Gv20014700.3">
    <property type="protein sequence ID" value="AET3Gv20014700.3"/>
    <property type="gene ID" value="AET3Gv20014700"/>
</dbReference>